<evidence type="ECO:0000313" key="3">
    <source>
        <dbReference type="Proteomes" id="UP000625079"/>
    </source>
</evidence>
<reference evidence="2" key="2">
    <citation type="submission" date="2022-12" db="EMBL/GenBank/DDBJ databases">
        <authorList>
            <person name="Sun Q."/>
            <person name="Zhou Y."/>
        </authorList>
    </citation>
    <scope>NUCLEOTIDE SEQUENCE</scope>
    <source>
        <strain evidence="2">CGMCC 1.15034</strain>
    </source>
</reference>
<evidence type="ECO:0000313" key="2">
    <source>
        <dbReference type="EMBL" id="GGI18861.1"/>
    </source>
</evidence>
<proteinExistence type="predicted"/>
<feature type="compositionally biased region" description="Basic residues" evidence="1">
    <location>
        <begin position="49"/>
        <end position="59"/>
    </location>
</feature>
<protein>
    <submittedName>
        <fullName evidence="2">Uncharacterized protein</fullName>
    </submittedName>
</protein>
<sequence>MPSAATLARTAVVAKGPGLGADAIEDTLNTFRRGDAKLSGRPQDGQSVRRSRLHRVTKL</sequence>
<accession>A0AA87VZ73</accession>
<dbReference type="AlphaFoldDB" id="A0AA87VZ73"/>
<dbReference type="EMBL" id="BMHC01000001">
    <property type="protein sequence ID" value="GGI18861.1"/>
    <property type="molecule type" value="Genomic_DNA"/>
</dbReference>
<comment type="caution">
    <text evidence="2">The sequence shown here is derived from an EMBL/GenBank/DDBJ whole genome shotgun (WGS) entry which is preliminary data.</text>
</comment>
<reference evidence="2" key="1">
    <citation type="journal article" date="2014" name="Int. J. Syst. Evol. Microbiol.">
        <title>Complete genome sequence of Corynebacterium casei LMG S-19264T (=DSM 44701T), isolated from a smear-ripened cheese.</title>
        <authorList>
            <consortium name="US DOE Joint Genome Institute (JGI-PGF)"/>
            <person name="Walter F."/>
            <person name="Albersmeier A."/>
            <person name="Kalinowski J."/>
            <person name="Ruckert C."/>
        </authorList>
    </citation>
    <scope>NUCLEOTIDE SEQUENCE</scope>
    <source>
        <strain evidence="2">CGMCC 1.15034</strain>
    </source>
</reference>
<name>A0AA87VZ73_9BRAD</name>
<evidence type="ECO:0000256" key="1">
    <source>
        <dbReference type="SAM" id="MobiDB-lite"/>
    </source>
</evidence>
<organism evidence="2 3">
    <name type="scientific">Bradyrhizobium guangdongense</name>
    <dbReference type="NCBI Taxonomy" id="1325090"/>
    <lineage>
        <taxon>Bacteria</taxon>
        <taxon>Pseudomonadati</taxon>
        <taxon>Pseudomonadota</taxon>
        <taxon>Alphaproteobacteria</taxon>
        <taxon>Hyphomicrobiales</taxon>
        <taxon>Nitrobacteraceae</taxon>
        <taxon>Bradyrhizobium</taxon>
    </lineage>
</organism>
<feature type="region of interest" description="Disordered" evidence="1">
    <location>
        <begin position="34"/>
        <end position="59"/>
    </location>
</feature>
<dbReference type="Proteomes" id="UP000625079">
    <property type="component" value="Unassembled WGS sequence"/>
</dbReference>
<gene>
    <name evidence="2" type="ORF">GCM10010987_01420</name>
</gene>